<evidence type="ECO:0000313" key="3">
    <source>
        <dbReference type="EMBL" id="CAF3795170.1"/>
    </source>
</evidence>
<feature type="domain" description="UAS" evidence="2">
    <location>
        <begin position="95"/>
        <end position="226"/>
    </location>
</feature>
<dbReference type="Proteomes" id="UP000663865">
    <property type="component" value="Unassembled WGS sequence"/>
</dbReference>
<dbReference type="InterPro" id="IPR006577">
    <property type="entry name" value="UAS"/>
</dbReference>
<dbReference type="CDD" id="cd14273">
    <property type="entry name" value="UBA_TAP-C_like"/>
    <property type="match status" value="1"/>
</dbReference>
<dbReference type="Gene3D" id="1.10.8.10">
    <property type="entry name" value="DNA helicase RuvA subunit, C-terminal domain"/>
    <property type="match status" value="1"/>
</dbReference>
<dbReference type="PANTHER" id="PTHR23322">
    <property type="entry name" value="FAS-ASSOCIATED PROTEIN"/>
    <property type="match status" value="1"/>
</dbReference>
<reference evidence="4" key="1">
    <citation type="submission" date="2021-02" db="EMBL/GenBank/DDBJ databases">
        <authorList>
            <person name="Nowell W R."/>
        </authorList>
    </citation>
    <scope>NUCLEOTIDE SEQUENCE</scope>
</reference>
<dbReference type="Pfam" id="PF21021">
    <property type="entry name" value="FAF1"/>
    <property type="match status" value="1"/>
</dbReference>
<dbReference type="GO" id="GO:0036503">
    <property type="term" value="P:ERAD pathway"/>
    <property type="evidence" value="ECO:0007669"/>
    <property type="project" value="TreeGrafter"/>
</dbReference>
<sequence length="555" mass="65222">MSASLSASPKTQSRDSILNIFHEITGMNFEDCLHFLNQYNWKLQNILEDFYKGKEFKNKSSQNSNEKSVENRRESANTQHPIPPRCENEVDGILALSKCFKERYEDCPLFFEGSLQNACKEAFSSIPIQERRPVLVYIHNDESELRKKFCKDTFCSEKIINYLLENYIVWPWDITFQWNKNKLIKYWEETFSTEFWDEFLIGEWPLMIGIMRRFEFKTDAFITAKYQFKSLLKTDDLVGKQKPAMCEIALSELSHFKKLCDENEQDLSFDFCGTTGLCWDIILEIAQYLSLNDTISVFSTNILPLFNDGSKFQLSNPNIPFIKMILSRSDPTKIVSLKLDGDRIWSEKELTLLSSFKKVISMTLLNLTYDKNICQYGQYFPELTCLSLCYDNEINLSAFSSIFNQLWEKIRRFEIRCAGTLCTHYDYDMSQLVKLYKFNFSVKYFLFDIGQFPWASMNACYDNDPSCCLKSITSVIKKMFNIQYLHFIINTYDIEIFLNINPWENLVNDCFRLKNIKIQTSESIVQSEELKRKVCNIQTALHAVRQTIKFQICTL</sequence>
<dbReference type="Proteomes" id="UP000663838">
    <property type="component" value="Unassembled WGS sequence"/>
</dbReference>
<gene>
    <name evidence="3" type="ORF">KIK155_LOCUS32100</name>
    <name evidence="4" type="ORF">TOA249_LOCUS12068</name>
</gene>
<dbReference type="EMBL" id="CAJOBS010000673">
    <property type="protein sequence ID" value="CAF4622776.1"/>
    <property type="molecule type" value="Genomic_DNA"/>
</dbReference>
<dbReference type="Gene3D" id="3.40.30.10">
    <property type="entry name" value="Glutaredoxin"/>
    <property type="match status" value="1"/>
</dbReference>
<evidence type="ECO:0000313" key="5">
    <source>
        <dbReference type="Proteomes" id="UP000663838"/>
    </source>
</evidence>
<feature type="region of interest" description="Disordered" evidence="1">
    <location>
        <begin position="58"/>
        <end position="82"/>
    </location>
</feature>
<dbReference type="GO" id="GO:0005783">
    <property type="term" value="C:endoplasmic reticulum"/>
    <property type="evidence" value="ECO:0007669"/>
    <property type="project" value="TreeGrafter"/>
</dbReference>
<evidence type="ECO:0000256" key="1">
    <source>
        <dbReference type="SAM" id="MobiDB-lite"/>
    </source>
</evidence>
<dbReference type="EMBL" id="CAJNYV010006032">
    <property type="protein sequence ID" value="CAF3795170.1"/>
    <property type="molecule type" value="Genomic_DNA"/>
</dbReference>
<name>A0A821DKT9_9BILA</name>
<protein>
    <recommendedName>
        <fullName evidence="2">UAS domain-containing protein</fullName>
    </recommendedName>
</protein>
<dbReference type="InterPro" id="IPR050730">
    <property type="entry name" value="UBX_domain-protein"/>
</dbReference>
<dbReference type="AlphaFoldDB" id="A0A821DKT9"/>
<comment type="caution">
    <text evidence="4">The sequence shown here is derived from an EMBL/GenBank/DDBJ whole genome shotgun (WGS) entry which is preliminary data.</text>
</comment>
<dbReference type="InterPro" id="IPR036249">
    <property type="entry name" value="Thioredoxin-like_sf"/>
</dbReference>
<dbReference type="SUPFAM" id="SSF52833">
    <property type="entry name" value="Thioredoxin-like"/>
    <property type="match status" value="1"/>
</dbReference>
<proteinExistence type="predicted"/>
<dbReference type="GO" id="GO:0043130">
    <property type="term" value="F:ubiquitin binding"/>
    <property type="evidence" value="ECO:0007669"/>
    <property type="project" value="TreeGrafter"/>
</dbReference>
<dbReference type="InterPro" id="IPR049483">
    <property type="entry name" value="FAF1_2-like_UAS"/>
</dbReference>
<evidence type="ECO:0000259" key="2">
    <source>
        <dbReference type="SMART" id="SM00594"/>
    </source>
</evidence>
<dbReference type="PANTHER" id="PTHR23322:SF96">
    <property type="entry name" value="FAS-ASSOCIATED FACTOR 1"/>
    <property type="match status" value="1"/>
</dbReference>
<dbReference type="GO" id="GO:0005634">
    <property type="term" value="C:nucleus"/>
    <property type="evidence" value="ECO:0007669"/>
    <property type="project" value="TreeGrafter"/>
</dbReference>
<accession>A0A821DKT9</accession>
<organism evidence="4 5">
    <name type="scientific">Rotaria socialis</name>
    <dbReference type="NCBI Taxonomy" id="392032"/>
    <lineage>
        <taxon>Eukaryota</taxon>
        <taxon>Metazoa</taxon>
        <taxon>Spiralia</taxon>
        <taxon>Gnathifera</taxon>
        <taxon>Rotifera</taxon>
        <taxon>Eurotatoria</taxon>
        <taxon>Bdelloidea</taxon>
        <taxon>Philodinida</taxon>
        <taxon>Philodinidae</taxon>
        <taxon>Rotaria</taxon>
    </lineage>
</organism>
<evidence type="ECO:0000313" key="4">
    <source>
        <dbReference type="EMBL" id="CAF4622776.1"/>
    </source>
</evidence>
<dbReference type="SMART" id="SM00594">
    <property type="entry name" value="UAS"/>
    <property type="match status" value="1"/>
</dbReference>